<organism evidence="2 3">
    <name type="scientific">Zasmidium cellare</name>
    <name type="common">Wine cellar mold</name>
    <name type="synonym">Racodium cellare</name>
    <dbReference type="NCBI Taxonomy" id="395010"/>
    <lineage>
        <taxon>Eukaryota</taxon>
        <taxon>Fungi</taxon>
        <taxon>Dikarya</taxon>
        <taxon>Ascomycota</taxon>
        <taxon>Pezizomycotina</taxon>
        <taxon>Dothideomycetes</taxon>
        <taxon>Dothideomycetidae</taxon>
        <taxon>Mycosphaerellales</taxon>
        <taxon>Mycosphaerellaceae</taxon>
        <taxon>Zasmidium</taxon>
    </lineage>
</organism>
<dbReference type="Proteomes" id="UP001305779">
    <property type="component" value="Unassembled WGS sequence"/>
</dbReference>
<name>A0ABR0EJJ3_ZASCE</name>
<dbReference type="Pfam" id="PF13847">
    <property type="entry name" value="Methyltransf_31"/>
    <property type="match status" value="1"/>
</dbReference>
<evidence type="ECO:0000259" key="1">
    <source>
        <dbReference type="Pfam" id="PF13847"/>
    </source>
</evidence>
<comment type="caution">
    <text evidence="2">The sequence shown here is derived from an EMBL/GenBank/DDBJ whole genome shotgun (WGS) entry which is preliminary data.</text>
</comment>
<dbReference type="SUPFAM" id="SSF53335">
    <property type="entry name" value="S-adenosyl-L-methionine-dependent methyltransferases"/>
    <property type="match status" value="1"/>
</dbReference>
<dbReference type="Gene3D" id="3.40.50.150">
    <property type="entry name" value="Vaccinia Virus protein VP39"/>
    <property type="match status" value="1"/>
</dbReference>
<keyword evidence="3" id="KW-1185">Reference proteome</keyword>
<protein>
    <recommendedName>
        <fullName evidence="1">Methyltransferase domain-containing protein</fullName>
    </recommendedName>
</protein>
<evidence type="ECO:0000313" key="3">
    <source>
        <dbReference type="Proteomes" id="UP001305779"/>
    </source>
</evidence>
<dbReference type="EMBL" id="JAXOVC010000005">
    <property type="protein sequence ID" value="KAK4501330.1"/>
    <property type="molecule type" value="Genomic_DNA"/>
</dbReference>
<accession>A0ABR0EJJ3</accession>
<sequence>MAPNQSTDAQRLYDSRSDTYDDSWHVRFARHMVEMASPRPGQNVLDLACGTGLVTFPAAQALGSSGSVIGLDISSGMLAQAQKKLEIQPDIGNVAFYQHSISDLDTLEVLKQRKGTFDLITCASALVLLPEPQEAVKEWVGYLKPGGKLITDVTHVQNQLTGITYERVGRRLGVGVPWHRLNFPKPEDLKDVLEDAGLKDVDVIPIAQLAIEGTDDLKDYLAAGAKSRVDKEHSIDEADQIFEKTVNSIAWGGFGNVEVRKQAKKIFKDEWAKMADADGKVRDLDCVYIGVGIKP</sequence>
<dbReference type="CDD" id="cd02440">
    <property type="entry name" value="AdoMet_MTases"/>
    <property type="match status" value="1"/>
</dbReference>
<feature type="domain" description="Methyltransferase" evidence="1">
    <location>
        <begin position="40"/>
        <end position="159"/>
    </location>
</feature>
<dbReference type="InterPro" id="IPR025714">
    <property type="entry name" value="Methyltranfer_dom"/>
</dbReference>
<dbReference type="PROSITE" id="PS51608">
    <property type="entry name" value="SAM_MT_UBIE"/>
    <property type="match status" value="1"/>
</dbReference>
<evidence type="ECO:0000313" key="2">
    <source>
        <dbReference type="EMBL" id="KAK4501330.1"/>
    </source>
</evidence>
<proteinExistence type="predicted"/>
<dbReference type="InterPro" id="IPR029063">
    <property type="entry name" value="SAM-dependent_MTases_sf"/>
</dbReference>
<dbReference type="PANTHER" id="PTHR43591">
    <property type="entry name" value="METHYLTRANSFERASE"/>
    <property type="match status" value="1"/>
</dbReference>
<reference evidence="2 3" key="1">
    <citation type="journal article" date="2023" name="G3 (Bethesda)">
        <title>A chromosome-level genome assembly of Zasmidium syzygii isolated from banana leaves.</title>
        <authorList>
            <person name="van Westerhoven A.C."/>
            <person name="Mehrabi R."/>
            <person name="Talebi R."/>
            <person name="Steentjes M.B.F."/>
            <person name="Corcolon B."/>
            <person name="Chong P.A."/>
            <person name="Kema G.H.J."/>
            <person name="Seidl M.F."/>
        </authorList>
    </citation>
    <scope>NUCLEOTIDE SEQUENCE [LARGE SCALE GENOMIC DNA]</scope>
    <source>
        <strain evidence="2 3">P124</strain>
    </source>
</reference>
<gene>
    <name evidence="2" type="ORF">PRZ48_007138</name>
</gene>
<dbReference type="InterPro" id="IPR004033">
    <property type="entry name" value="UbiE/COQ5_MeTrFase"/>
</dbReference>